<protein>
    <submittedName>
        <fullName evidence="2">Uncharacterized protein</fullName>
    </submittedName>
</protein>
<organism evidence="2 3">
    <name type="scientific">Nannocystis exedens</name>
    <dbReference type="NCBI Taxonomy" id="54"/>
    <lineage>
        <taxon>Bacteria</taxon>
        <taxon>Pseudomonadati</taxon>
        <taxon>Myxococcota</taxon>
        <taxon>Polyangia</taxon>
        <taxon>Nannocystales</taxon>
        <taxon>Nannocystaceae</taxon>
        <taxon>Nannocystis</taxon>
    </lineage>
</organism>
<keyword evidence="3" id="KW-1185">Reference proteome</keyword>
<evidence type="ECO:0000313" key="2">
    <source>
        <dbReference type="EMBL" id="SFE89333.1"/>
    </source>
</evidence>
<name>A0A1I2E9G6_9BACT</name>
<feature type="compositionally biased region" description="Low complexity" evidence="1">
    <location>
        <begin position="53"/>
        <end position="65"/>
    </location>
</feature>
<dbReference type="EMBL" id="FOMX01000022">
    <property type="protein sequence ID" value="SFE89333.1"/>
    <property type="molecule type" value="Genomic_DNA"/>
</dbReference>
<sequence>MPASFSYVPRRVTPRDFIPPCIALAACLSLACADEKDPLDSATHPTVTTTNPSDGSNASNASNATDDSDGTAASEATDTGVDETTVPTTGEPTTGTTAIETTAAETTSTTEPAPTDGPGVLPGEDGMQAFCRRYKECGGTYYDDQQECLDATYGYWGDCPSRKAALDDFGACMSELECGAWNPDAYNPNDTPCAQQWAGVEMSAPC</sequence>
<evidence type="ECO:0000256" key="1">
    <source>
        <dbReference type="SAM" id="MobiDB-lite"/>
    </source>
</evidence>
<dbReference type="AlphaFoldDB" id="A0A1I2E9G6"/>
<accession>A0A1I2E9G6</accession>
<feature type="compositionally biased region" description="Low complexity" evidence="1">
    <location>
        <begin position="77"/>
        <end position="117"/>
    </location>
</feature>
<proteinExistence type="predicted"/>
<gene>
    <name evidence="2" type="ORF">SAMN02745121_05940</name>
</gene>
<reference evidence="3" key="1">
    <citation type="submission" date="2016-10" db="EMBL/GenBank/DDBJ databases">
        <authorList>
            <person name="Varghese N."/>
            <person name="Submissions S."/>
        </authorList>
    </citation>
    <scope>NUCLEOTIDE SEQUENCE [LARGE SCALE GENOMIC DNA]</scope>
    <source>
        <strain evidence="3">ATCC 25963</strain>
    </source>
</reference>
<feature type="region of interest" description="Disordered" evidence="1">
    <location>
        <begin position="41"/>
        <end position="124"/>
    </location>
</feature>
<dbReference type="Proteomes" id="UP000199400">
    <property type="component" value="Unassembled WGS sequence"/>
</dbReference>
<evidence type="ECO:0000313" key="3">
    <source>
        <dbReference type="Proteomes" id="UP000199400"/>
    </source>
</evidence>
<feature type="compositionally biased region" description="Polar residues" evidence="1">
    <location>
        <begin position="43"/>
        <end position="52"/>
    </location>
</feature>